<organism evidence="1 2">
    <name type="scientific">[Candida] subhashii</name>
    <dbReference type="NCBI Taxonomy" id="561895"/>
    <lineage>
        <taxon>Eukaryota</taxon>
        <taxon>Fungi</taxon>
        <taxon>Dikarya</taxon>
        <taxon>Ascomycota</taxon>
        <taxon>Saccharomycotina</taxon>
        <taxon>Pichiomycetes</taxon>
        <taxon>Debaryomycetaceae</taxon>
        <taxon>Spathaspora</taxon>
    </lineage>
</organism>
<dbReference type="Proteomes" id="UP000694255">
    <property type="component" value="Unassembled WGS sequence"/>
</dbReference>
<keyword evidence="2" id="KW-1185">Reference proteome</keyword>
<dbReference type="RefSeq" id="XP_049264750.1">
    <property type="nucleotide sequence ID" value="XM_049405641.1"/>
</dbReference>
<protein>
    <submittedName>
        <fullName evidence="1">Uncharacterized protein</fullName>
    </submittedName>
</protein>
<proteinExistence type="predicted"/>
<evidence type="ECO:0000313" key="2">
    <source>
        <dbReference type="Proteomes" id="UP000694255"/>
    </source>
</evidence>
<gene>
    <name evidence="1" type="ORF">J8A68_001944</name>
</gene>
<evidence type="ECO:0000313" key="1">
    <source>
        <dbReference type="EMBL" id="KAG7664518.1"/>
    </source>
</evidence>
<name>A0A8J5UJE8_9ASCO</name>
<sequence length="88" mass="10138">MILKSTNVINNFYLKLVVQVDCILGMFHTLIRMECNLAKDSTGSGDMKNSDNTKNARFITCIDNHTDEKVKHTDLKENPINQLNWSMY</sequence>
<reference evidence="1 2" key="1">
    <citation type="journal article" date="2021" name="DNA Res.">
        <title>Genome analysis of Candida subhashii reveals its hybrid nature and dual mitochondrial genome conformations.</title>
        <authorList>
            <person name="Mixao V."/>
            <person name="Hegedusova E."/>
            <person name="Saus E."/>
            <person name="Pryszcz L.P."/>
            <person name="Cillingova A."/>
            <person name="Nosek J."/>
            <person name="Gabaldon T."/>
        </authorList>
    </citation>
    <scope>NUCLEOTIDE SEQUENCE [LARGE SCALE GENOMIC DNA]</scope>
    <source>
        <strain evidence="1 2">CBS 10753</strain>
    </source>
</reference>
<dbReference type="GeneID" id="73468745"/>
<comment type="caution">
    <text evidence="1">The sequence shown here is derived from an EMBL/GenBank/DDBJ whole genome shotgun (WGS) entry which is preliminary data.</text>
</comment>
<dbReference type="AlphaFoldDB" id="A0A8J5UJE8"/>
<accession>A0A8J5UJE8</accession>
<dbReference type="EMBL" id="JAGSYN010000078">
    <property type="protein sequence ID" value="KAG7664518.1"/>
    <property type="molecule type" value="Genomic_DNA"/>
</dbReference>